<dbReference type="Pfam" id="PF01380">
    <property type="entry name" value="SIS"/>
    <property type="match status" value="1"/>
</dbReference>
<feature type="domain" description="SIS" evidence="5">
    <location>
        <begin position="123"/>
        <end position="263"/>
    </location>
</feature>
<dbReference type="AlphaFoldDB" id="A0A1W1VFC2"/>
<dbReference type="Pfam" id="PF01418">
    <property type="entry name" value="HTH_6"/>
    <property type="match status" value="1"/>
</dbReference>
<dbReference type="OrthoDB" id="3684496at2"/>
<dbReference type="RefSeq" id="WP_084663856.1">
    <property type="nucleotide sequence ID" value="NZ_LT838272.1"/>
</dbReference>
<dbReference type="PANTHER" id="PTHR30514">
    <property type="entry name" value="GLUCOKINASE"/>
    <property type="match status" value="1"/>
</dbReference>
<evidence type="ECO:0000313" key="6">
    <source>
        <dbReference type="EMBL" id="SMB92068.1"/>
    </source>
</evidence>
<dbReference type="InterPro" id="IPR000281">
    <property type="entry name" value="HTH_RpiR"/>
</dbReference>
<name>A0A1W1VFC2_9FIRM</name>
<dbReference type="Gene3D" id="3.40.50.10490">
    <property type="entry name" value="Glucose-6-phosphate isomerase like protein, domain 1"/>
    <property type="match status" value="1"/>
</dbReference>
<dbReference type="SUPFAM" id="SSF53697">
    <property type="entry name" value="SIS domain"/>
    <property type="match status" value="1"/>
</dbReference>
<protein>
    <submittedName>
        <fullName evidence="6">Transcriptional regulator, RpiR family</fullName>
    </submittedName>
</protein>
<proteinExistence type="predicted"/>
<dbReference type="InterPro" id="IPR035472">
    <property type="entry name" value="RpiR-like_SIS"/>
</dbReference>
<dbReference type="SUPFAM" id="SSF46689">
    <property type="entry name" value="Homeodomain-like"/>
    <property type="match status" value="1"/>
</dbReference>
<dbReference type="GO" id="GO:1901135">
    <property type="term" value="P:carbohydrate derivative metabolic process"/>
    <property type="evidence" value="ECO:0007669"/>
    <property type="project" value="InterPro"/>
</dbReference>
<dbReference type="InterPro" id="IPR036388">
    <property type="entry name" value="WH-like_DNA-bd_sf"/>
</dbReference>
<dbReference type="InterPro" id="IPR046348">
    <property type="entry name" value="SIS_dom_sf"/>
</dbReference>
<dbReference type="GO" id="GO:0097367">
    <property type="term" value="F:carbohydrate derivative binding"/>
    <property type="evidence" value="ECO:0007669"/>
    <property type="project" value="InterPro"/>
</dbReference>
<evidence type="ECO:0000313" key="7">
    <source>
        <dbReference type="Proteomes" id="UP000192569"/>
    </source>
</evidence>
<evidence type="ECO:0000256" key="3">
    <source>
        <dbReference type="ARBA" id="ARBA00023163"/>
    </source>
</evidence>
<keyword evidence="1" id="KW-0805">Transcription regulation</keyword>
<dbReference type="GO" id="GO:0003700">
    <property type="term" value="F:DNA-binding transcription factor activity"/>
    <property type="evidence" value="ECO:0007669"/>
    <property type="project" value="InterPro"/>
</dbReference>
<gene>
    <name evidence="6" type="ORF">SAMN00808754_0573</name>
</gene>
<evidence type="ECO:0000256" key="1">
    <source>
        <dbReference type="ARBA" id="ARBA00023015"/>
    </source>
</evidence>
<dbReference type="InterPro" id="IPR047640">
    <property type="entry name" value="RpiR-like"/>
</dbReference>
<keyword evidence="3" id="KW-0804">Transcription</keyword>
<dbReference type="STRING" id="698762.SAMN00808754_0573"/>
<dbReference type="Gene3D" id="1.10.10.10">
    <property type="entry name" value="Winged helix-like DNA-binding domain superfamily/Winged helix DNA-binding domain"/>
    <property type="match status" value="1"/>
</dbReference>
<sequence>MGSYLARRLALLLKELPPAEKAVAELILADVGKSVSLSISELARLARTSKTTVLRLCQRLGFSSFKDFRLALARESSYSLESLNLCITEEDDIPTLVAKVRQLHTEAINTALSSVDPKVLEQVAKLLLKARYIRLFASGGAAVTALDAHHKLIRMGLPSYLSLDQREQKMLAGLSEPNDVVWGFSFSGASISILEALKIARATGATIVSLTNNRNSPIARISHYSLFGVTNYLSHFTGTIEFRISQLSIVDSLFLTMIKIGLPEVYSPLQKTQEIIEADLYRRNKHNSNPEEGGDHG</sequence>
<dbReference type="CDD" id="cd05013">
    <property type="entry name" value="SIS_RpiR"/>
    <property type="match status" value="1"/>
</dbReference>
<dbReference type="PANTHER" id="PTHR30514:SF1">
    <property type="entry name" value="HTH-TYPE TRANSCRIPTIONAL REGULATOR HEXR-RELATED"/>
    <property type="match status" value="1"/>
</dbReference>
<dbReference type="EMBL" id="LT838272">
    <property type="protein sequence ID" value="SMB92068.1"/>
    <property type="molecule type" value="Genomic_DNA"/>
</dbReference>
<dbReference type="InterPro" id="IPR001347">
    <property type="entry name" value="SIS_dom"/>
</dbReference>
<keyword evidence="7" id="KW-1185">Reference proteome</keyword>
<dbReference type="InterPro" id="IPR009057">
    <property type="entry name" value="Homeodomain-like_sf"/>
</dbReference>
<evidence type="ECO:0000259" key="5">
    <source>
        <dbReference type="PROSITE" id="PS51464"/>
    </source>
</evidence>
<dbReference type="GO" id="GO:0003677">
    <property type="term" value="F:DNA binding"/>
    <property type="evidence" value="ECO:0007669"/>
    <property type="project" value="UniProtKB-KW"/>
</dbReference>
<dbReference type="Proteomes" id="UP000192569">
    <property type="component" value="Chromosome I"/>
</dbReference>
<evidence type="ECO:0000259" key="4">
    <source>
        <dbReference type="PROSITE" id="PS51071"/>
    </source>
</evidence>
<accession>A0A1W1VFC2</accession>
<dbReference type="PROSITE" id="PS51071">
    <property type="entry name" value="HTH_RPIR"/>
    <property type="match status" value="1"/>
</dbReference>
<organism evidence="6 7">
    <name type="scientific">Thermanaeromonas toyohensis ToBE</name>
    <dbReference type="NCBI Taxonomy" id="698762"/>
    <lineage>
        <taxon>Bacteria</taxon>
        <taxon>Bacillati</taxon>
        <taxon>Bacillota</taxon>
        <taxon>Clostridia</taxon>
        <taxon>Neomoorellales</taxon>
        <taxon>Neomoorellaceae</taxon>
        <taxon>Thermanaeromonas</taxon>
    </lineage>
</organism>
<evidence type="ECO:0000256" key="2">
    <source>
        <dbReference type="ARBA" id="ARBA00023125"/>
    </source>
</evidence>
<keyword evidence="2" id="KW-0238">DNA-binding</keyword>
<feature type="domain" description="HTH rpiR-type" evidence="4">
    <location>
        <begin position="3"/>
        <end position="79"/>
    </location>
</feature>
<dbReference type="PROSITE" id="PS51464">
    <property type="entry name" value="SIS"/>
    <property type="match status" value="1"/>
</dbReference>
<reference evidence="6 7" key="1">
    <citation type="submission" date="2017-04" db="EMBL/GenBank/DDBJ databases">
        <authorList>
            <person name="Afonso C.L."/>
            <person name="Miller P.J."/>
            <person name="Scott M.A."/>
            <person name="Spackman E."/>
            <person name="Goraichik I."/>
            <person name="Dimitrov K.M."/>
            <person name="Suarez D.L."/>
            <person name="Swayne D.E."/>
        </authorList>
    </citation>
    <scope>NUCLEOTIDE SEQUENCE [LARGE SCALE GENOMIC DNA]</scope>
    <source>
        <strain evidence="6 7">ToBE</strain>
    </source>
</reference>